<reference evidence="2 3" key="1">
    <citation type="journal article" date="2010" name="Stand. Genomic Sci.">
        <title>Complete genome sequence of Geodermatophilus obscurus type strain (G-20).</title>
        <authorList>
            <person name="Ivanova N."/>
            <person name="Sikorski J."/>
            <person name="Jando M."/>
            <person name="Munk C."/>
            <person name="Lapidus A."/>
            <person name="Glavina Del Rio T."/>
            <person name="Copeland A."/>
            <person name="Tice H."/>
            <person name="Cheng J.-F."/>
            <person name="Lucas S."/>
            <person name="Chen F."/>
            <person name="Nolan M."/>
            <person name="Bruce D."/>
            <person name="Goodwin L."/>
            <person name="Pitluck S."/>
            <person name="Mavromatis K."/>
            <person name="Mikhailova N."/>
            <person name="Pati A."/>
            <person name="Chen A."/>
            <person name="Palaniappan K."/>
            <person name="Land M."/>
            <person name="Hauser L."/>
            <person name="Chang Y.-J."/>
            <person name="Jeffries C.D."/>
            <person name="Meincke L."/>
            <person name="Brettin T."/>
            <person name="Detter J.C."/>
            <person name="Detter J.C."/>
            <person name="Rohde M."/>
            <person name="Goeker M."/>
            <person name="Bristow J."/>
            <person name="Eisen J.A."/>
            <person name="Markowitz V."/>
            <person name="Hugenholtz P."/>
            <person name="Kyrpides N.C."/>
            <person name="Klenk H.-P."/>
        </authorList>
    </citation>
    <scope>NUCLEOTIDE SEQUENCE [LARGE SCALE GENOMIC DNA]</scope>
    <source>
        <strain evidence="3">ATCC 25078 / DSM 43160 / JCM 3152 / KCC A-0152 / KCTC 9177 / NBRC 13315 / NRRL B-3577 / G-20</strain>
    </source>
</reference>
<evidence type="ECO:0000313" key="2">
    <source>
        <dbReference type="EMBL" id="ADB73482.1"/>
    </source>
</evidence>
<name>D2S860_GEOOG</name>
<dbReference type="EMBL" id="CP001867">
    <property type="protein sequence ID" value="ADB73482.1"/>
    <property type="molecule type" value="Genomic_DNA"/>
</dbReference>
<feature type="compositionally biased region" description="Basic and acidic residues" evidence="1">
    <location>
        <begin position="62"/>
        <end position="71"/>
    </location>
</feature>
<evidence type="ECO:0000313" key="3">
    <source>
        <dbReference type="Proteomes" id="UP000001382"/>
    </source>
</evidence>
<feature type="region of interest" description="Disordered" evidence="1">
    <location>
        <begin position="175"/>
        <end position="203"/>
    </location>
</feature>
<dbReference type="Proteomes" id="UP000001382">
    <property type="component" value="Chromosome"/>
</dbReference>
<protein>
    <submittedName>
        <fullName evidence="2">Uncharacterized protein</fullName>
    </submittedName>
</protein>
<gene>
    <name evidence="2" type="ordered locus">Gobs_0709</name>
</gene>
<sequence length="260" mass="27516">MSPASEGHYASGESRPWVSGFLHSVLCLLHGRASADCFSSSSSPPLHPGRRAAGTNAQLDVRSARPTREPPWRSSAGQADRGTDAAVGAVRTAHRRAAPGLSGAPLVLLDERFGLHHEGDELIETDVHQPYLDGVTPHVDRGAHPAGAVPLQPVRPSPPVAVLLGIPLGQLCGSGPPQRADCPTGRKAVPRERTGGNPGDRLLRPLRQTSADASRYVIMNRFRLAARGAGLRSASATLKRPTRPPVQKPIRPRIPCAPLS</sequence>
<dbReference type="STRING" id="526225.Gobs_0709"/>
<proteinExistence type="predicted"/>
<feature type="region of interest" description="Disordered" evidence="1">
    <location>
        <begin position="38"/>
        <end position="83"/>
    </location>
</feature>
<reference evidence="3" key="2">
    <citation type="submission" date="2010-01" db="EMBL/GenBank/DDBJ databases">
        <title>The complete genome of Geodermatophilus obscurus DSM 43160.</title>
        <authorList>
            <consortium name="US DOE Joint Genome Institute (JGI-PGF)"/>
            <person name="Lucas S."/>
            <person name="Copeland A."/>
            <person name="Lapidus A."/>
            <person name="Glavina del Rio T."/>
            <person name="Dalin E."/>
            <person name="Tice H."/>
            <person name="Bruce D."/>
            <person name="Goodwin L."/>
            <person name="Pitluck S."/>
            <person name="Kyrpides N."/>
            <person name="Mavromatis K."/>
            <person name="Ivanova N."/>
            <person name="Munk A.C."/>
            <person name="Brettin T."/>
            <person name="Detter J.C."/>
            <person name="Han C."/>
            <person name="Larimer F."/>
            <person name="Land M."/>
            <person name="Hauser L."/>
            <person name="Markowitz V."/>
            <person name="Cheng J.-F."/>
            <person name="Hugenholtz P."/>
            <person name="Woyke T."/>
            <person name="Wu D."/>
            <person name="Jando M."/>
            <person name="Schneider S."/>
            <person name="Klenk H.-P."/>
            <person name="Eisen J.A."/>
        </authorList>
    </citation>
    <scope>NUCLEOTIDE SEQUENCE [LARGE SCALE GENOMIC DNA]</scope>
    <source>
        <strain evidence="3">ATCC 25078 / DSM 43160 / JCM 3152 / KCC A-0152 / KCTC 9177 / NBRC 13315 / NRRL B-3577 / G-20</strain>
    </source>
</reference>
<feature type="region of interest" description="Disordered" evidence="1">
    <location>
        <begin position="231"/>
        <end position="260"/>
    </location>
</feature>
<dbReference type="KEGG" id="gob:Gobs_0709"/>
<keyword evidence="3" id="KW-1185">Reference proteome</keyword>
<accession>D2S860</accession>
<evidence type="ECO:0000256" key="1">
    <source>
        <dbReference type="SAM" id="MobiDB-lite"/>
    </source>
</evidence>
<dbReference type="HOGENOM" id="CLU_1068565_0_0_11"/>
<organism evidence="2 3">
    <name type="scientific">Geodermatophilus obscurus (strain ATCC 25078 / DSM 43160 / JCM 3152 / CCUG 61914 / KCC A-0152 / KCTC 9177 / NBRC 13315 / NRRL B-3577 / G-20)</name>
    <dbReference type="NCBI Taxonomy" id="526225"/>
    <lineage>
        <taxon>Bacteria</taxon>
        <taxon>Bacillati</taxon>
        <taxon>Actinomycetota</taxon>
        <taxon>Actinomycetes</taxon>
        <taxon>Geodermatophilales</taxon>
        <taxon>Geodermatophilaceae</taxon>
        <taxon>Geodermatophilus</taxon>
    </lineage>
</organism>
<dbReference type="AlphaFoldDB" id="D2S860"/>